<dbReference type="GO" id="GO:0030983">
    <property type="term" value="F:mismatched DNA binding"/>
    <property type="evidence" value="ECO:0007669"/>
    <property type="project" value="InterPro"/>
</dbReference>
<dbReference type="RefSeq" id="WP_041502529.1">
    <property type="nucleotide sequence ID" value="NZ_JPIT01000009.1"/>
</dbReference>
<dbReference type="Proteomes" id="UP000031980">
    <property type="component" value="Unassembled WGS sequence"/>
</dbReference>
<evidence type="ECO:0000256" key="2">
    <source>
        <dbReference type="ARBA" id="ARBA00022840"/>
    </source>
</evidence>
<evidence type="ECO:0000313" key="6">
    <source>
        <dbReference type="EMBL" id="KIO46444.1"/>
    </source>
</evidence>
<dbReference type="Pfam" id="PF05192">
    <property type="entry name" value="MutS_III"/>
    <property type="match status" value="1"/>
</dbReference>
<dbReference type="EMBL" id="JPIT01000009">
    <property type="protein sequence ID" value="KIO46444.1"/>
    <property type="molecule type" value="Genomic_DNA"/>
</dbReference>
<evidence type="ECO:0000259" key="4">
    <source>
        <dbReference type="SMART" id="SM00534"/>
    </source>
</evidence>
<dbReference type="GO" id="GO:0005524">
    <property type="term" value="F:ATP binding"/>
    <property type="evidence" value="ECO:0007669"/>
    <property type="project" value="UniProtKB-KW"/>
</dbReference>
<dbReference type="InterPro" id="IPR007696">
    <property type="entry name" value="DNA_mismatch_repair_MutS_core"/>
</dbReference>
<evidence type="ECO:0000313" key="7">
    <source>
        <dbReference type="Proteomes" id="UP000031937"/>
    </source>
</evidence>
<dbReference type="Gene3D" id="3.40.50.300">
    <property type="entry name" value="P-loop containing nucleotide triphosphate hydrolases"/>
    <property type="match status" value="1"/>
</dbReference>
<accession>A0A0C3N9M4</accession>
<keyword evidence="1" id="KW-0547">Nucleotide-binding</keyword>
<name>A0A0C3N9M4_9PORP</name>
<dbReference type="InterPro" id="IPR045076">
    <property type="entry name" value="MutS"/>
</dbReference>
<evidence type="ECO:0000313" key="8">
    <source>
        <dbReference type="Proteomes" id="UP000031980"/>
    </source>
</evidence>
<protein>
    <submittedName>
        <fullName evidence="5">DNA mismatch repair protein</fullName>
    </submittedName>
</protein>
<dbReference type="SUPFAM" id="SSF52540">
    <property type="entry name" value="P-loop containing nucleoside triphosphate hydrolases"/>
    <property type="match status" value="1"/>
</dbReference>
<comment type="caution">
    <text evidence="5">The sequence shown here is derived from an EMBL/GenBank/DDBJ whole genome shotgun (WGS) entry which is preliminary data.</text>
</comment>
<reference evidence="5 8" key="1">
    <citation type="submission" date="2014-07" db="EMBL/GenBank/DDBJ databases">
        <title>Porphyromonadaceae bacterium OUH 308042 = ATCC BAA-2681 = DSM 28342 draft genome.</title>
        <authorList>
            <person name="Sydenham T.V."/>
            <person name="Hasman H."/>
            <person name="Justensen U.S."/>
        </authorList>
    </citation>
    <scope>NUCLEOTIDE SEQUENCE [LARGE SCALE GENOMIC DNA]</scope>
    <source>
        <strain evidence="5 8">OUH 308042</strain>
    </source>
</reference>
<dbReference type="GO" id="GO:0140664">
    <property type="term" value="F:ATP-dependent DNA damage sensor activity"/>
    <property type="evidence" value="ECO:0007669"/>
    <property type="project" value="InterPro"/>
</dbReference>
<evidence type="ECO:0000256" key="1">
    <source>
        <dbReference type="ARBA" id="ARBA00022741"/>
    </source>
</evidence>
<keyword evidence="3" id="KW-0238">DNA-binding</keyword>
<dbReference type="PANTHER" id="PTHR11361:SF99">
    <property type="entry name" value="DNA MISMATCH REPAIR PROTEIN"/>
    <property type="match status" value="1"/>
</dbReference>
<dbReference type="InterPro" id="IPR027417">
    <property type="entry name" value="P-loop_NTPase"/>
</dbReference>
<dbReference type="InterPro" id="IPR036187">
    <property type="entry name" value="DNA_mismatch_repair_MutS_sf"/>
</dbReference>
<gene>
    <name evidence="5" type="ORF">BA92_14375</name>
    <name evidence="6" type="ORF">IE90_03530</name>
</gene>
<evidence type="ECO:0000256" key="3">
    <source>
        <dbReference type="ARBA" id="ARBA00023125"/>
    </source>
</evidence>
<dbReference type="GO" id="GO:0006298">
    <property type="term" value="P:mismatch repair"/>
    <property type="evidence" value="ECO:0007669"/>
    <property type="project" value="InterPro"/>
</dbReference>
<proteinExistence type="predicted"/>
<dbReference type="SMART" id="SM00534">
    <property type="entry name" value="MUTSac"/>
    <property type="match status" value="1"/>
</dbReference>
<dbReference type="Proteomes" id="UP000031937">
    <property type="component" value="Unassembled WGS sequence"/>
</dbReference>
<dbReference type="SUPFAM" id="SSF48334">
    <property type="entry name" value="DNA repair protein MutS, domain III"/>
    <property type="match status" value="1"/>
</dbReference>
<dbReference type="OrthoDB" id="9802448at2"/>
<dbReference type="PANTHER" id="PTHR11361">
    <property type="entry name" value="DNA MISMATCH REPAIR PROTEIN MUTS FAMILY MEMBER"/>
    <property type="match status" value="1"/>
</dbReference>
<keyword evidence="2" id="KW-0067">ATP-binding</keyword>
<evidence type="ECO:0000313" key="5">
    <source>
        <dbReference type="EMBL" id="KIO42732.1"/>
    </source>
</evidence>
<organism evidence="5 8">
    <name type="scientific">Sanguibacteroides justesenii</name>
    <dbReference type="NCBI Taxonomy" id="1547597"/>
    <lineage>
        <taxon>Bacteria</taxon>
        <taxon>Pseudomonadati</taxon>
        <taxon>Bacteroidota</taxon>
        <taxon>Bacteroidia</taxon>
        <taxon>Bacteroidales</taxon>
        <taxon>Porphyromonadaceae</taxon>
        <taxon>Sanguibacteroides</taxon>
    </lineage>
</organism>
<keyword evidence="8" id="KW-1185">Reference proteome</keyword>
<dbReference type="InterPro" id="IPR000432">
    <property type="entry name" value="DNA_mismatch_repair_MutS_C"/>
</dbReference>
<dbReference type="AlphaFoldDB" id="A0A0C3N9M4"/>
<reference evidence="6 7" key="2">
    <citation type="submission" date="2014-07" db="EMBL/GenBank/DDBJ databases">
        <title>Porphyromonadaceae bacterium OUH 334697 = ATCC BAA-2682 = DSM 28341 draft genome.</title>
        <authorList>
            <person name="Sydenham T.V."/>
            <person name="Hasman H."/>
            <person name="Justesen U.S."/>
        </authorList>
    </citation>
    <scope>NUCLEOTIDE SEQUENCE [LARGE SCALE GENOMIC DNA]</scope>
    <source>
        <strain evidence="6 7">OUH 334697</strain>
    </source>
</reference>
<dbReference type="Gene3D" id="1.10.1420.10">
    <property type="match status" value="1"/>
</dbReference>
<feature type="domain" description="DNA mismatch repair proteins mutS family" evidence="4">
    <location>
        <begin position="260"/>
        <end position="442"/>
    </location>
</feature>
<dbReference type="Pfam" id="PF00488">
    <property type="entry name" value="MutS_V"/>
    <property type="match status" value="1"/>
</dbReference>
<dbReference type="EMBL" id="JPIU01000050">
    <property type="protein sequence ID" value="KIO42732.1"/>
    <property type="molecule type" value="Genomic_DNA"/>
</dbReference>
<sequence length="450" mass="51391">MSFTVDKQTLDDLNMLGKYKNNSIFNVFNHTCTRGGGQLLEYMFQNPLSDAEAINKRSSVFRYFQEQNVEFPIENELFDVVDHYLSNLGHANPIVAAMNTCRRKLLNYIGSDKEFEMIYNGIIASIEFLNLINDFNQKLAKGGASSPYWKTIEEMDAILHDKKMAWALNERGVARLSLAKVARFDHLLRYTCREKIKRMMQIIYEYDVYITVSRIAREKKFVYAKANQMVEDKNDITITKVYHPQLTGAVANSVHVDHEHNVIFLTGANMAGKSTFMKSFSIAIYLAHMGFPVAAERMEFSVQDGMYTSINVADNLNMGYSHFYAEVLRVKHVAEEVSLGKNLVIIFDELFKGTNVKDAYDATVAVTEAFAENRNCSFIISTHIIEAGQTLREHCSNLKFVFFPTIMKGSIPTYTYTLQEGITNDRHGMMIINNEHIVEIIKGREVEPAK</sequence>